<evidence type="ECO:0000313" key="2">
    <source>
        <dbReference type="Proteomes" id="UP000190648"/>
    </source>
</evidence>
<comment type="caution">
    <text evidence="1">The sequence shown here is derived from an EMBL/GenBank/DDBJ whole genome shotgun (WGS) entry which is preliminary data.</text>
</comment>
<sequence>MILLWIDDKSLWHASCREIKKRNRDISITVETDGREIRRYKQPNRRKLSNNLPQNGRGYTIKRKESFYLQALT</sequence>
<organism evidence="1 2">
    <name type="scientific">Patagioenas fasciata monilis</name>
    <dbReference type="NCBI Taxonomy" id="372326"/>
    <lineage>
        <taxon>Eukaryota</taxon>
        <taxon>Metazoa</taxon>
        <taxon>Chordata</taxon>
        <taxon>Craniata</taxon>
        <taxon>Vertebrata</taxon>
        <taxon>Euteleostomi</taxon>
        <taxon>Archelosauria</taxon>
        <taxon>Archosauria</taxon>
        <taxon>Dinosauria</taxon>
        <taxon>Saurischia</taxon>
        <taxon>Theropoda</taxon>
        <taxon>Coelurosauria</taxon>
        <taxon>Aves</taxon>
        <taxon>Neognathae</taxon>
        <taxon>Neoaves</taxon>
        <taxon>Columbimorphae</taxon>
        <taxon>Columbiformes</taxon>
        <taxon>Columbidae</taxon>
        <taxon>Patagioenas</taxon>
    </lineage>
</organism>
<evidence type="ECO:0000313" key="1">
    <source>
        <dbReference type="EMBL" id="OPJ87122.1"/>
    </source>
</evidence>
<protein>
    <submittedName>
        <fullName evidence="1">Uncharacterized protein</fullName>
    </submittedName>
</protein>
<dbReference type="Proteomes" id="UP000190648">
    <property type="component" value="Unassembled WGS sequence"/>
</dbReference>
<dbReference type="EMBL" id="LSYS01001765">
    <property type="protein sequence ID" value="OPJ87122.1"/>
    <property type="molecule type" value="Genomic_DNA"/>
</dbReference>
<accession>A0A1V4KRQ7</accession>
<proteinExistence type="predicted"/>
<dbReference type="AlphaFoldDB" id="A0A1V4KRQ7"/>
<name>A0A1V4KRQ7_PATFA</name>
<keyword evidence="2" id="KW-1185">Reference proteome</keyword>
<reference evidence="1 2" key="1">
    <citation type="submission" date="2016-02" db="EMBL/GenBank/DDBJ databases">
        <title>Band-tailed pigeon sequencing and assembly.</title>
        <authorList>
            <person name="Soares A.E."/>
            <person name="Novak B.J."/>
            <person name="Rice E.S."/>
            <person name="O'Connell B."/>
            <person name="Chang D."/>
            <person name="Weber S."/>
            <person name="Shapiro B."/>
        </authorList>
    </citation>
    <scope>NUCLEOTIDE SEQUENCE [LARGE SCALE GENOMIC DNA]</scope>
    <source>
        <strain evidence="1">BTP2013</strain>
        <tissue evidence="1">Blood</tissue>
    </source>
</reference>
<gene>
    <name evidence="1" type="ORF">AV530_015479</name>
</gene>